<evidence type="ECO:0000313" key="4">
    <source>
        <dbReference type="Proteomes" id="UP001188597"/>
    </source>
</evidence>
<comment type="caution">
    <text evidence="3">The sequence shown here is derived from an EMBL/GenBank/DDBJ whole genome shotgun (WGS) entry which is preliminary data.</text>
</comment>
<reference evidence="3" key="1">
    <citation type="submission" date="2022-12" db="EMBL/GenBank/DDBJ databases">
        <title>Draft genome assemblies for two species of Escallonia (Escalloniales).</title>
        <authorList>
            <person name="Chanderbali A."/>
            <person name="Dervinis C."/>
            <person name="Anghel I."/>
            <person name="Soltis D."/>
            <person name="Soltis P."/>
            <person name="Zapata F."/>
        </authorList>
    </citation>
    <scope>NUCLEOTIDE SEQUENCE</scope>
    <source>
        <strain evidence="3">UCBG64.0493</strain>
        <tissue evidence="3">Leaf</tissue>
    </source>
</reference>
<organism evidence="3 4">
    <name type="scientific">Escallonia herrerae</name>
    <dbReference type="NCBI Taxonomy" id="1293975"/>
    <lineage>
        <taxon>Eukaryota</taxon>
        <taxon>Viridiplantae</taxon>
        <taxon>Streptophyta</taxon>
        <taxon>Embryophyta</taxon>
        <taxon>Tracheophyta</taxon>
        <taxon>Spermatophyta</taxon>
        <taxon>Magnoliopsida</taxon>
        <taxon>eudicotyledons</taxon>
        <taxon>Gunneridae</taxon>
        <taxon>Pentapetalae</taxon>
        <taxon>asterids</taxon>
        <taxon>campanulids</taxon>
        <taxon>Escalloniales</taxon>
        <taxon>Escalloniaceae</taxon>
        <taxon>Escallonia</taxon>
    </lineage>
</organism>
<accession>A0AA88XA44</accession>
<gene>
    <name evidence="3" type="ORF">RJ639_000790</name>
</gene>
<dbReference type="SUPFAM" id="SSF52540">
    <property type="entry name" value="P-loop containing nucleoside triphosphate hydrolases"/>
    <property type="match status" value="1"/>
</dbReference>
<evidence type="ECO:0000256" key="1">
    <source>
        <dbReference type="ARBA" id="ARBA00012552"/>
    </source>
</evidence>
<name>A0AA88XA44_9ASTE</name>
<proteinExistence type="predicted"/>
<dbReference type="GO" id="GO:0003723">
    <property type="term" value="F:RNA binding"/>
    <property type="evidence" value="ECO:0007669"/>
    <property type="project" value="TreeGrafter"/>
</dbReference>
<evidence type="ECO:0000313" key="3">
    <source>
        <dbReference type="EMBL" id="KAK3042732.1"/>
    </source>
</evidence>
<dbReference type="GO" id="GO:0003724">
    <property type="term" value="F:RNA helicase activity"/>
    <property type="evidence" value="ECO:0007669"/>
    <property type="project" value="UniProtKB-EC"/>
</dbReference>
<evidence type="ECO:0000256" key="2">
    <source>
        <dbReference type="ARBA" id="ARBA00047984"/>
    </source>
</evidence>
<dbReference type="EMBL" id="JAVXUP010000016">
    <property type="protein sequence ID" value="KAK3042732.1"/>
    <property type="molecule type" value="Genomic_DNA"/>
</dbReference>
<dbReference type="AlphaFoldDB" id="A0AA88XA44"/>
<dbReference type="PANTHER" id="PTHR18934:SF83">
    <property type="entry name" value="PRE-MRNA-SPLICING FACTOR ATP-DEPENDENT RNA HELICASE DHX16"/>
    <property type="match status" value="1"/>
</dbReference>
<dbReference type="Gene3D" id="3.40.50.300">
    <property type="entry name" value="P-loop containing nucleotide triphosphate hydrolases"/>
    <property type="match status" value="1"/>
</dbReference>
<dbReference type="Proteomes" id="UP001188597">
    <property type="component" value="Unassembled WGS sequence"/>
</dbReference>
<comment type="catalytic activity">
    <reaction evidence="2">
        <text>ATP + H2O = ADP + phosphate + H(+)</text>
        <dbReference type="Rhea" id="RHEA:13065"/>
        <dbReference type="ChEBI" id="CHEBI:15377"/>
        <dbReference type="ChEBI" id="CHEBI:15378"/>
        <dbReference type="ChEBI" id="CHEBI:30616"/>
        <dbReference type="ChEBI" id="CHEBI:43474"/>
        <dbReference type="ChEBI" id="CHEBI:456216"/>
        <dbReference type="EC" id="3.6.4.13"/>
    </reaction>
</comment>
<dbReference type="PANTHER" id="PTHR18934">
    <property type="entry name" value="ATP-DEPENDENT RNA HELICASE"/>
    <property type="match status" value="1"/>
</dbReference>
<keyword evidence="4" id="KW-1185">Reference proteome</keyword>
<protein>
    <recommendedName>
        <fullName evidence="1">RNA helicase</fullName>
        <ecNumber evidence="1">3.6.4.13</ecNumber>
    </recommendedName>
</protein>
<sequence>MKFDQLRIQILGKEELPSLNETISIINTEESRREVMLYAQPVEESTMLGKFIDNNLKFNAEKTSASHTANSEVGQMESRPLNKDKMWCTYYKNLRHTREQCWKLHGKPQRTKLRGGQLDMLGFVFEDQIEFIQDGMMFEENSSAEFEKSMAESTFEKLQDDRKTLPVYPYRDSLLQAVHDHQVLVIVGETCSGKMTQILQYLHEGGYTKRGKIGYTQPRRVAAMSVAARVSQEMGVKLGHEVCYLIRFEDCTSDKTVMKYMTDGMLLREFLGEPDLSSYRAGVLHF</sequence>
<dbReference type="GO" id="GO:0071013">
    <property type="term" value="C:catalytic step 2 spliceosome"/>
    <property type="evidence" value="ECO:0007669"/>
    <property type="project" value="TreeGrafter"/>
</dbReference>
<dbReference type="InterPro" id="IPR027417">
    <property type="entry name" value="P-loop_NTPase"/>
</dbReference>
<dbReference type="EC" id="3.6.4.13" evidence="1"/>